<feature type="coiled-coil region" evidence="1">
    <location>
        <begin position="161"/>
        <end position="216"/>
    </location>
</feature>
<dbReference type="AlphaFoldDB" id="A0A177B4X3"/>
<evidence type="ECO:0000313" key="4">
    <source>
        <dbReference type="EMBL" id="OAF69325.1"/>
    </source>
</evidence>
<keyword evidence="5" id="KW-1185">Reference proteome</keyword>
<evidence type="ECO:0000259" key="3">
    <source>
        <dbReference type="PROSITE" id="PS50913"/>
    </source>
</evidence>
<evidence type="ECO:0000313" key="5">
    <source>
        <dbReference type="Proteomes" id="UP000078046"/>
    </source>
</evidence>
<evidence type="ECO:0000256" key="2">
    <source>
        <dbReference type="SAM" id="MobiDB-lite"/>
    </source>
</evidence>
<feature type="region of interest" description="Disordered" evidence="2">
    <location>
        <begin position="28"/>
        <end position="63"/>
    </location>
</feature>
<feature type="compositionally biased region" description="Polar residues" evidence="2">
    <location>
        <begin position="49"/>
        <end position="63"/>
    </location>
</feature>
<dbReference type="SMART" id="SM00755">
    <property type="entry name" value="Grip"/>
    <property type="match status" value="1"/>
</dbReference>
<proteinExistence type="predicted"/>
<keyword evidence="1" id="KW-0175">Coiled coil</keyword>
<dbReference type="PROSITE" id="PS50913">
    <property type="entry name" value="GRIP"/>
    <property type="match status" value="1"/>
</dbReference>
<dbReference type="OrthoDB" id="5848685at2759"/>
<dbReference type="Pfam" id="PF01465">
    <property type="entry name" value="GRIP"/>
    <property type="match status" value="1"/>
</dbReference>
<name>A0A177B4X3_9BILA</name>
<feature type="domain" description="GRIP" evidence="3">
    <location>
        <begin position="404"/>
        <end position="453"/>
    </location>
</feature>
<dbReference type="EMBL" id="LWCA01000300">
    <property type="protein sequence ID" value="OAF69325.1"/>
    <property type="molecule type" value="Genomic_DNA"/>
</dbReference>
<feature type="coiled-coil region" evidence="1">
    <location>
        <begin position="271"/>
        <end position="344"/>
    </location>
</feature>
<reference evidence="4 5" key="1">
    <citation type="submission" date="2016-04" db="EMBL/GenBank/DDBJ databases">
        <title>The genome of Intoshia linei affirms orthonectids as highly simplified spiralians.</title>
        <authorList>
            <person name="Mikhailov K.V."/>
            <person name="Slusarev G.S."/>
            <person name="Nikitin M.A."/>
            <person name="Logacheva M.D."/>
            <person name="Penin A."/>
            <person name="Aleoshin V."/>
            <person name="Panchin Y.V."/>
        </authorList>
    </citation>
    <scope>NUCLEOTIDE SEQUENCE [LARGE SCALE GENOMIC DNA]</scope>
    <source>
        <strain evidence="4">Intl2013</strain>
        <tissue evidence="4">Whole animal</tissue>
    </source>
</reference>
<evidence type="ECO:0000256" key="1">
    <source>
        <dbReference type="SAM" id="Coils"/>
    </source>
</evidence>
<protein>
    <recommendedName>
        <fullName evidence="3">GRIP domain-containing protein</fullName>
    </recommendedName>
</protein>
<dbReference type="Proteomes" id="UP000078046">
    <property type="component" value="Unassembled WGS sequence"/>
</dbReference>
<gene>
    <name evidence="4" type="ORF">A3Q56_02949</name>
</gene>
<dbReference type="Gene3D" id="1.10.220.60">
    <property type="entry name" value="GRIP domain"/>
    <property type="match status" value="1"/>
</dbReference>
<organism evidence="4 5">
    <name type="scientific">Intoshia linei</name>
    <dbReference type="NCBI Taxonomy" id="1819745"/>
    <lineage>
        <taxon>Eukaryota</taxon>
        <taxon>Metazoa</taxon>
        <taxon>Spiralia</taxon>
        <taxon>Lophotrochozoa</taxon>
        <taxon>Mesozoa</taxon>
        <taxon>Orthonectida</taxon>
        <taxon>Rhopaluridae</taxon>
        <taxon>Intoshia</taxon>
    </lineage>
</organism>
<dbReference type="InterPro" id="IPR000237">
    <property type="entry name" value="GRIP_dom"/>
</dbReference>
<comment type="caution">
    <text evidence="4">The sequence shown here is derived from an EMBL/GenBank/DDBJ whole genome shotgun (WGS) entry which is preliminary data.</text>
</comment>
<accession>A0A177B4X3</accession>
<sequence>MFKNLKDQIESKINSIETKPVKERIVKPNEFNHNLSAKTDYSDKKNDENSTQNTDNCVNTSPSSDDLISNNEVNIKRIESFKLLRLLKEIYKNVNIIKRDENKFENELDEITKTLKIMKATIEHMDNVAEKKSEIVDQKLNSLNYEIEFLKSESVSNNKSLTISKNDNEKLNSQVSELKKNISQTLQNIKIMETNKENINLKNSKLQQNLDSTIIEKEHYHTSCNILQTTLADLRKYINLYIFERLKKLWKEIFFKSCYTHISHQSISQANSNYKLQINQLSAEVEQMRDKTKQMSESNLSTIRRKQSHIDDLLIEIKSIKTEKDKVVNEIKNLKTSLSKKSQQDWATEKKQLCDEISKNEIIIRSLTTKMNELQKLFHEELKSQMSYSSLKVHNTVENINSLDEYTNHNFEYLKHVSLKFFMSREDEALKLMKVMTFLLKLTKHEEQLLISTIKWRMSWFGGKPRLGLGQSKLVIDL</sequence>